<dbReference type="GeneID" id="64662353"/>
<dbReference type="Proteomes" id="UP001195769">
    <property type="component" value="Unassembled WGS sequence"/>
</dbReference>
<dbReference type="RefSeq" id="XP_041220207.1">
    <property type="nucleotide sequence ID" value="XM_041368055.1"/>
</dbReference>
<organism evidence="3 4">
    <name type="scientific">Suillus fuscotomentosus</name>
    <dbReference type="NCBI Taxonomy" id="1912939"/>
    <lineage>
        <taxon>Eukaryota</taxon>
        <taxon>Fungi</taxon>
        <taxon>Dikarya</taxon>
        <taxon>Basidiomycota</taxon>
        <taxon>Agaricomycotina</taxon>
        <taxon>Agaricomycetes</taxon>
        <taxon>Agaricomycetidae</taxon>
        <taxon>Boletales</taxon>
        <taxon>Suillineae</taxon>
        <taxon>Suillaceae</taxon>
        <taxon>Suillus</taxon>
    </lineage>
</organism>
<protein>
    <submittedName>
        <fullName evidence="3">Uncharacterized protein</fullName>
    </submittedName>
</protein>
<keyword evidence="1" id="KW-0175">Coiled coil</keyword>
<sequence length="128" mass="14534">MPQSGYQTFKLQGHNISLNLQFVGNINDDSPSAWSDEAPLLPVINNEKSDMGSMTELKERLQLAEINCSRLEELYQKYRLRWLEEKYRASVLKEYAPAGIDTCSPHQIAWNAPSPTPSEYDGEVEDNA</sequence>
<evidence type="ECO:0000313" key="4">
    <source>
        <dbReference type="Proteomes" id="UP001195769"/>
    </source>
</evidence>
<reference evidence="3" key="1">
    <citation type="journal article" date="2020" name="New Phytol.">
        <title>Comparative genomics reveals dynamic genome evolution in host specialist ectomycorrhizal fungi.</title>
        <authorList>
            <person name="Lofgren L.A."/>
            <person name="Nguyen N.H."/>
            <person name="Vilgalys R."/>
            <person name="Ruytinx J."/>
            <person name="Liao H.L."/>
            <person name="Branco S."/>
            <person name="Kuo A."/>
            <person name="LaButti K."/>
            <person name="Lipzen A."/>
            <person name="Andreopoulos W."/>
            <person name="Pangilinan J."/>
            <person name="Riley R."/>
            <person name="Hundley H."/>
            <person name="Na H."/>
            <person name="Barry K."/>
            <person name="Grigoriev I.V."/>
            <person name="Stajich J.E."/>
            <person name="Kennedy P.G."/>
        </authorList>
    </citation>
    <scope>NUCLEOTIDE SEQUENCE</scope>
    <source>
        <strain evidence="3">FC203</strain>
    </source>
</reference>
<gene>
    <name evidence="3" type="ORF">F5891DRAFT_1195077</name>
</gene>
<keyword evidence="4" id="KW-1185">Reference proteome</keyword>
<proteinExistence type="predicted"/>
<evidence type="ECO:0000313" key="3">
    <source>
        <dbReference type="EMBL" id="KAG1894631.1"/>
    </source>
</evidence>
<name>A0AAD4DW60_9AGAM</name>
<comment type="caution">
    <text evidence="3">The sequence shown here is derived from an EMBL/GenBank/DDBJ whole genome shotgun (WGS) entry which is preliminary data.</text>
</comment>
<feature type="region of interest" description="Disordered" evidence="2">
    <location>
        <begin position="109"/>
        <end position="128"/>
    </location>
</feature>
<dbReference type="AlphaFoldDB" id="A0AAD4DW60"/>
<evidence type="ECO:0000256" key="2">
    <source>
        <dbReference type="SAM" id="MobiDB-lite"/>
    </source>
</evidence>
<evidence type="ECO:0000256" key="1">
    <source>
        <dbReference type="SAM" id="Coils"/>
    </source>
</evidence>
<feature type="coiled-coil region" evidence="1">
    <location>
        <begin position="54"/>
        <end position="81"/>
    </location>
</feature>
<accession>A0AAD4DW60</accession>
<dbReference type="EMBL" id="JABBWK010000077">
    <property type="protein sequence ID" value="KAG1894631.1"/>
    <property type="molecule type" value="Genomic_DNA"/>
</dbReference>